<evidence type="ECO:0000313" key="1">
    <source>
        <dbReference type="EMBL" id="CZS95790.1"/>
    </source>
</evidence>
<evidence type="ECO:0000313" key="2">
    <source>
        <dbReference type="Proteomes" id="UP000178129"/>
    </source>
</evidence>
<accession>A0A1E1KCU8</accession>
<comment type="caution">
    <text evidence="1">The sequence shown here is derived from an EMBL/GenBank/DDBJ whole genome shotgun (WGS) entry which is preliminary data.</text>
</comment>
<reference evidence="2" key="1">
    <citation type="submission" date="2016-03" db="EMBL/GenBank/DDBJ databases">
        <authorList>
            <person name="Ploux O."/>
        </authorList>
    </citation>
    <scope>NUCLEOTIDE SEQUENCE [LARGE SCALE GENOMIC DNA]</scope>
    <source>
        <strain evidence="2">UK7</strain>
    </source>
</reference>
<sequence>MFGQGHNSGWQNCKRLEYTTNCMVLFAGLDNFEAGPGSFARWLVDLTIVRMSYIAAAQALSLGIFQAD</sequence>
<dbReference type="InParanoid" id="A0A1E1KCU8"/>
<organism evidence="1 2">
    <name type="scientific">Rhynchosporium graminicola</name>
    <dbReference type="NCBI Taxonomy" id="2792576"/>
    <lineage>
        <taxon>Eukaryota</taxon>
        <taxon>Fungi</taxon>
        <taxon>Dikarya</taxon>
        <taxon>Ascomycota</taxon>
        <taxon>Pezizomycotina</taxon>
        <taxon>Leotiomycetes</taxon>
        <taxon>Helotiales</taxon>
        <taxon>Ploettnerulaceae</taxon>
        <taxon>Rhynchosporium</taxon>
    </lineage>
</organism>
<proteinExistence type="predicted"/>
<dbReference type="AlphaFoldDB" id="A0A1E1KCU8"/>
<dbReference type="EMBL" id="FJUW01000011">
    <property type="protein sequence ID" value="CZS95790.1"/>
    <property type="molecule type" value="Genomic_DNA"/>
</dbReference>
<dbReference type="Proteomes" id="UP000178129">
    <property type="component" value="Unassembled WGS sequence"/>
</dbReference>
<keyword evidence="2" id="KW-1185">Reference proteome</keyword>
<name>A0A1E1KCU8_9HELO</name>
<gene>
    <name evidence="1" type="ORF">RCO7_14391</name>
</gene>
<protein>
    <submittedName>
        <fullName evidence="1">Uncharacterized protein</fullName>
    </submittedName>
</protein>